<dbReference type="OrthoDB" id="10064318at2759"/>
<comment type="subcellular location">
    <subcellularLocation>
        <location evidence="2">Cytoplasm</location>
    </subcellularLocation>
    <subcellularLocation>
        <location evidence="1">Membrane</location>
        <topology evidence="1">Peripheral membrane protein</topology>
    </subcellularLocation>
</comment>
<dbReference type="PANTHER" id="PTHR47554:SF1">
    <property type="entry name" value="SORTING NEXIN MVP1"/>
    <property type="match status" value="1"/>
</dbReference>
<keyword evidence="7" id="KW-0472">Membrane</keyword>
<keyword evidence="10" id="KW-1185">Reference proteome</keyword>
<protein>
    <recommendedName>
        <fullName evidence="8">Sorting nexin 8/Mvp1 BAR domain-containing protein</fullName>
    </recommendedName>
</protein>
<evidence type="ECO:0000256" key="1">
    <source>
        <dbReference type="ARBA" id="ARBA00004170"/>
    </source>
</evidence>
<keyword evidence="4" id="KW-0813">Transport</keyword>
<sequence length="210" mass="24277">MDRLLKYQEKSAEDMMLFAFCLNVLAGGNKPVLIDGIINDSFSCINKGMSAVSKHFLTAQEFLEEEAKILSEGILEDLKSQRDNLIAIKNMFDRKDKLDINNISFLEKRINSNVNKLADLNMRSHLNLLSKNEIEQSIMKDKKLILSQRSHCFSVNKCILNELVYFQISQAHMGKLYKDYVQERIKYAELLAENWRSMEIQITSIPFGFV</sequence>
<gene>
    <name evidence="9" type="ORF">MERGE_000469</name>
</gene>
<keyword evidence="6" id="KW-0653">Protein transport</keyword>
<dbReference type="Pfam" id="PF19566">
    <property type="entry name" value="Snx8_BAR_dom"/>
    <property type="match status" value="1"/>
</dbReference>
<dbReference type="GO" id="GO:0042147">
    <property type="term" value="P:retrograde transport, endosome to Golgi"/>
    <property type="evidence" value="ECO:0007669"/>
    <property type="project" value="InterPro"/>
</dbReference>
<dbReference type="GO" id="GO:0016020">
    <property type="term" value="C:membrane"/>
    <property type="evidence" value="ECO:0007669"/>
    <property type="project" value="UniProtKB-SubCell"/>
</dbReference>
<accession>A0A899G0M0</accession>
<dbReference type="InterPro" id="IPR027267">
    <property type="entry name" value="AH/BAR_dom_sf"/>
</dbReference>
<dbReference type="Gene3D" id="1.20.1270.60">
    <property type="entry name" value="Arfaptin homology (AH) domain/BAR domain"/>
    <property type="match status" value="1"/>
</dbReference>
<organism evidence="9 10">
    <name type="scientific">Pneumocystis wakefieldiae</name>
    <dbReference type="NCBI Taxonomy" id="38082"/>
    <lineage>
        <taxon>Eukaryota</taxon>
        <taxon>Fungi</taxon>
        <taxon>Dikarya</taxon>
        <taxon>Ascomycota</taxon>
        <taxon>Taphrinomycotina</taxon>
        <taxon>Pneumocystomycetes</taxon>
        <taxon>Pneumocystaceae</taxon>
        <taxon>Pneumocystis</taxon>
    </lineage>
</organism>
<evidence type="ECO:0000256" key="5">
    <source>
        <dbReference type="ARBA" id="ARBA00022490"/>
    </source>
</evidence>
<dbReference type="Proteomes" id="UP000663699">
    <property type="component" value="Chromosome 10"/>
</dbReference>
<evidence type="ECO:0000256" key="6">
    <source>
        <dbReference type="ARBA" id="ARBA00022927"/>
    </source>
</evidence>
<feature type="domain" description="Sorting nexin 8/Mvp1 BAR" evidence="8">
    <location>
        <begin position="1"/>
        <end position="206"/>
    </location>
</feature>
<dbReference type="InterPro" id="IPR045734">
    <property type="entry name" value="Snx8_BAR_dom"/>
</dbReference>
<evidence type="ECO:0000256" key="7">
    <source>
        <dbReference type="ARBA" id="ARBA00023136"/>
    </source>
</evidence>
<keyword evidence="5" id="KW-0963">Cytoplasm</keyword>
<name>A0A899G0M0_9ASCO</name>
<comment type="similarity">
    <text evidence="3">Belongs to the sorting nexin family.</text>
</comment>
<dbReference type="GO" id="GO:0032266">
    <property type="term" value="F:phosphatidylinositol-3-phosphate binding"/>
    <property type="evidence" value="ECO:0007669"/>
    <property type="project" value="TreeGrafter"/>
</dbReference>
<dbReference type="InterPro" id="IPR028662">
    <property type="entry name" value="SNX8/Mvp1"/>
</dbReference>
<evidence type="ECO:0000256" key="4">
    <source>
        <dbReference type="ARBA" id="ARBA00022448"/>
    </source>
</evidence>
<dbReference type="GO" id="GO:0006623">
    <property type="term" value="P:protein targeting to vacuole"/>
    <property type="evidence" value="ECO:0007669"/>
    <property type="project" value="TreeGrafter"/>
</dbReference>
<reference evidence="9" key="1">
    <citation type="submission" date="2020-06" db="EMBL/GenBank/DDBJ databases">
        <title>Genomes of multiple members of Pneumocystis genus reveal paths to human pathogen Pneumocystis jirovecii.</title>
        <authorList>
            <person name="Cisse O.H."/>
            <person name="Ma L."/>
            <person name="Dekker J."/>
            <person name="Khil P."/>
            <person name="Jo J."/>
            <person name="Brenchley J."/>
            <person name="Blair R."/>
            <person name="Pahar B."/>
            <person name="Chabe M."/>
            <person name="Van Rompay K.A."/>
            <person name="Keesler R."/>
            <person name="Sukura A."/>
            <person name="Hirsch V."/>
            <person name="Kutty G."/>
            <person name="Liu Y."/>
            <person name="Peng L."/>
            <person name="Chen J."/>
            <person name="Song J."/>
            <person name="Weissenbacher-Lang C."/>
            <person name="Xu J."/>
            <person name="Upham N.S."/>
            <person name="Stajich J.E."/>
            <person name="Cuomo C.A."/>
            <person name="Cushion M.T."/>
            <person name="Kovacs J.A."/>
        </authorList>
    </citation>
    <scope>NUCLEOTIDE SEQUENCE</scope>
    <source>
        <strain evidence="9">2A</strain>
    </source>
</reference>
<dbReference type="PANTHER" id="PTHR47554">
    <property type="entry name" value="SORTING NEXIN MVP1"/>
    <property type="match status" value="1"/>
</dbReference>
<dbReference type="AlphaFoldDB" id="A0A899G0M0"/>
<evidence type="ECO:0000256" key="2">
    <source>
        <dbReference type="ARBA" id="ARBA00004496"/>
    </source>
</evidence>
<evidence type="ECO:0000256" key="3">
    <source>
        <dbReference type="ARBA" id="ARBA00010883"/>
    </source>
</evidence>
<dbReference type="EMBL" id="CP054541">
    <property type="protein sequence ID" value="QSL66094.1"/>
    <property type="molecule type" value="Genomic_DNA"/>
</dbReference>
<dbReference type="GO" id="GO:0005768">
    <property type="term" value="C:endosome"/>
    <property type="evidence" value="ECO:0007669"/>
    <property type="project" value="TreeGrafter"/>
</dbReference>
<proteinExistence type="inferred from homology"/>
<evidence type="ECO:0000313" key="10">
    <source>
        <dbReference type="Proteomes" id="UP000663699"/>
    </source>
</evidence>
<dbReference type="GO" id="GO:0005829">
    <property type="term" value="C:cytosol"/>
    <property type="evidence" value="ECO:0007669"/>
    <property type="project" value="GOC"/>
</dbReference>
<evidence type="ECO:0000313" key="9">
    <source>
        <dbReference type="EMBL" id="QSL66094.1"/>
    </source>
</evidence>
<evidence type="ECO:0000259" key="8">
    <source>
        <dbReference type="Pfam" id="PF19566"/>
    </source>
</evidence>